<gene>
    <name evidence="2" type="ORF">Rt10032_c04g1848</name>
</gene>
<name>A0A511KBU5_RHOTO</name>
<feature type="domain" description="NADH:flavin oxidoreductase/NADH oxidase N-terminal" evidence="1">
    <location>
        <begin position="10"/>
        <end position="352"/>
    </location>
</feature>
<sequence length="382" mass="42699">MPTPAASSVLFRPIKVGRLELKQRLAMAPLTRFRADAQHVHQQPAVEYYGQRASAPGTLVITEATFIDPKAGGYPNVPGCYNQEQVAAWKKVVDEVHSKGSFIYLQLWALGRAADPGNLKKEFNADVVSASDVPFEGGAKPRALTKEEIQDYIGYYARAAKLFVEEAGGDGVEIHNANGELILHELGYLLDQFLQTNSNKRTDEYGGSLENRARFPLEVAKAVSDAVGADRVGIRLSPYSTFQGMKMPDIKDIKETFSYFVTELRQRHPDFAYIHAVESRIAGNTTIEAAKDENLDFLYEIWTPRPFLIAGGFKPDTAVTAAEHYANSVVVFGRYFISNPDLVKRIKEGIELTEYNRETFYLYGPDKTEGYTDYPFADEKKN</sequence>
<dbReference type="PANTHER" id="PTHR22893">
    <property type="entry name" value="NADH OXIDOREDUCTASE-RELATED"/>
    <property type="match status" value="1"/>
</dbReference>
<dbReference type="OrthoDB" id="276546at2759"/>
<organism evidence="2 3">
    <name type="scientific">Rhodotorula toruloides</name>
    <name type="common">Yeast</name>
    <name type="synonym">Rhodosporidium toruloides</name>
    <dbReference type="NCBI Taxonomy" id="5286"/>
    <lineage>
        <taxon>Eukaryota</taxon>
        <taxon>Fungi</taxon>
        <taxon>Dikarya</taxon>
        <taxon>Basidiomycota</taxon>
        <taxon>Pucciniomycotina</taxon>
        <taxon>Microbotryomycetes</taxon>
        <taxon>Sporidiobolales</taxon>
        <taxon>Sporidiobolaceae</taxon>
        <taxon>Rhodotorula</taxon>
    </lineage>
</organism>
<dbReference type="CDD" id="cd02933">
    <property type="entry name" value="OYE_like_FMN"/>
    <property type="match status" value="1"/>
</dbReference>
<dbReference type="AlphaFoldDB" id="A0A511KBU5"/>
<dbReference type="Gene3D" id="3.20.20.70">
    <property type="entry name" value="Aldolase class I"/>
    <property type="match status" value="1"/>
</dbReference>
<reference evidence="2 3" key="1">
    <citation type="submission" date="2019-07" db="EMBL/GenBank/DDBJ databases">
        <title>Rhodotorula toruloides NBRC10032 genome sequencing.</title>
        <authorList>
            <person name="Shida Y."/>
            <person name="Takaku H."/>
            <person name="Ogasawara W."/>
            <person name="Mori K."/>
        </authorList>
    </citation>
    <scope>NUCLEOTIDE SEQUENCE [LARGE SCALE GENOMIC DNA]</scope>
    <source>
        <strain evidence="2 3">NBRC10032</strain>
    </source>
</reference>
<dbReference type="EMBL" id="BJWK01000004">
    <property type="protein sequence ID" value="GEM07831.1"/>
    <property type="molecule type" value="Genomic_DNA"/>
</dbReference>
<dbReference type="GO" id="GO:0010181">
    <property type="term" value="F:FMN binding"/>
    <property type="evidence" value="ECO:0007669"/>
    <property type="project" value="InterPro"/>
</dbReference>
<dbReference type="InterPro" id="IPR001155">
    <property type="entry name" value="OxRdtase_FMN_N"/>
</dbReference>
<dbReference type="InterPro" id="IPR045247">
    <property type="entry name" value="Oye-like"/>
</dbReference>
<dbReference type="GO" id="GO:0003959">
    <property type="term" value="F:NADPH dehydrogenase activity"/>
    <property type="evidence" value="ECO:0007669"/>
    <property type="project" value="TreeGrafter"/>
</dbReference>
<dbReference type="Proteomes" id="UP000321518">
    <property type="component" value="Unassembled WGS sequence"/>
</dbReference>
<evidence type="ECO:0000313" key="2">
    <source>
        <dbReference type="EMBL" id="GEM07831.1"/>
    </source>
</evidence>
<accession>A0A511KBU5</accession>
<dbReference type="PANTHER" id="PTHR22893:SF91">
    <property type="entry name" value="NADPH DEHYDROGENASE 2-RELATED"/>
    <property type="match status" value="1"/>
</dbReference>
<evidence type="ECO:0000259" key="1">
    <source>
        <dbReference type="Pfam" id="PF00724"/>
    </source>
</evidence>
<dbReference type="Pfam" id="PF00724">
    <property type="entry name" value="Oxidored_FMN"/>
    <property type="match status" value="1"/>
</dbReference>
<dbReference type="FunFam" id="3.20.20.70:FF:000138">
    <property type="entry name" value="NADPH dehydrogenase 1"/>
    <property type="match status" value="1"/>
</dbReference>
<proteinExistence type="predicted"/>
<protein>
    <submittedName>
        <fullName evidence="2">NADPH2 dehydrogenase</fullName>
    </submittedName>
</protein>
<dbReference type="InterPro" id="IPR013785">
    <property type="entry name" value="Aldolase_TIM"/>
</dbReference>
<comment type="caution">
    <text evidence="2">The sequence shown here is derived from an EMBL/GenBank/DDBJ whole genome shotgun (WGS) entry which is preliminary data.</text>
</comment>
<evidence type="ECO:0000313" key="3">
    <source>
        <dbReference type="Proteomes" id="UP000321518"/>
    </source>
</evidence>
<dbReference type="SUPFAM" id="SSF51395">
    <property type="entry name" value="FMN-linked oxidoreductases"/>
    <property type="match status" value="1"/>
</dbReference>